<keyword evidence="4" id="KW-1185">Reference proteome</keyword>
<dbReference type="PANTHER" id="PTHR33055:SF13">
    <property type="entry name" value="TRANSPOSASE"/>
    <property type="match status" value="1"/>
</dbReference>
<dbReference type="PANTHER" id="PTHR33055">
    <property type="entry name" value="TRANSPOSASE FOR INSERTION SEQUENCE ELEMENT IS1111A"/>
    <property type="match status" value="1"/>
</dbReference>
<evidence type="ECO:0000313" key="4">
    <source>
        <dbReference type="Proteomes" id="UP000009319"/>
    </source>
</evidence>
<sequence>MTQTIAFFAGIDISKETLDLAFSNDVAVVQFDNTKAGCRRLVALLVKHQPECIVFEATGPYHRELEIALAAAGLAYAKANPRKVRRFADVIGIHAKTDRVDARLLARFAAMVDVTPTAQKSASLQNLGELINARQSLITDRTALKNRSHVQRSKLIIRQNQARLTLIENQIKAIDQEAITLVKQDEALAARFDILISIPGISTLTAIVILTEMPELGTLDQRQVASLAGLAPHPRESGAWKGKRFICGGRANLRQALYMPALVAARFNADLKTKYDALIAARKPPKVAITAIMRKLIILANALIRDQRKWCQKPA</sequence>
<dbReference type="InterPro" id="IPR047650">
    <property type="entry name" value="Transpos_IS110"/>
</dbReference>
<dbReference type="eggNOG" id="COG3547">
    <property type="taxonomic scope" value="Bacteria"/>
</dbReference>
<dbReference type="GO" id="GO:0004803">
    <property type="term" value="F:transposase activity"/>
    <property type="evidence" value="ECO:0007669"/>
    <property type="project" value="InterPro"/>
</dbReference>
<dbReference type="Pfam" id="PF01548">
    <property type="entry name" value="DEDD_Tnp_IS110"/>
    <property type="match status" value="1"/>
</dbReference>
<dbReference type="InterPro" id="IPR003346">
    <property type="entry name" value="Transposase_20"/>
</dbReference>
<accession>K0PWR0</accession>
<dbReference type="Pfam" id="PF02371">
    <property type="entry name" value="Transposase_20"/>
    <property type="match status" value="1"/>
</dbReference>
<dbReference type="Proteomes" id="UP000009319">
    <property type="component" value="Unassembled WGS sequence"/>
</dbReference>
<dbReference type="InterPro" id="IPR002525">
    <property type="entry name" value="Transp_IS110-like_N"/>
</dbReference>
<organism evidence="3 4">
    <name type="scientific">Rhizobium mesoamericanum STM3625</name>
    <dbReference type="NCBI Taxonomy" id="1211777"/>
    <lineage>
        <taxon>Bacteria</taxon>
        <taxon>Pseudomonadati</taxon>
        <taxon>Pseudomonadota</taxon>
        <taxon>Alphaproteobacteria</taxon>
        <taxon>Hyphomicrobiales</taxon>
        <taxon>Rhizobiaceae</taxon>
        <taxon>Rhizobium/Agrobacterium group</taxon>
        <taxon>Rhizobium</taxon>
    </lineage>
</organism>
<protein>
    <submittedName>
        <fullName evidence="3">Transposase</fullName>
    </submittedName>
</protein>
<dbReference type="EMBL" id="CANI01000002">
    <property type="protein sequence ID" value="CCM74244.1"/>
    <property type="molecule type" value="Genomic_DNA"/>
</dbReference>
<comment type="caution">
    <text evidence="3">The sequence shown here is derived from an EMBL/GenBank/DDBJ whole genome shotgun (WGS) entry which is preliminary data.</text>
</comment>
<dbReference type="GO" id="GO:0003677">
    <property type="term" value="F:DNA binding"/>
    <property type="evidence" value="ECO:0007669"/>
    <property type="project" value="InterPro"/>
</dbReference>
<evidence type="ECO:0000313" key="3">
    <source>
        <dbReference type="EMBL" id="CCM74244.1"/>
    </source>
</evidence>
<dbReference type="STRING" id="1211777.BN77_1362"/>
<dbReference type="RefSeq" id="WP_007529732.1">
    <property type="nucleotide sequence ID" value="NZ_HF536772.1"/>
</dbReference>
<reference evidence="3 4" key="1">
    <citation type="journal article" date="2013" name="Genome Announc.">
        <title>Draft Genome Sequence of Rhizobium mesoamericanum STM3625, a Nitrogen-Fixing Symbiont of Mimosa pudica Isolated in French Guiana (South America).</title>
        <authorList>
            <person name="Moulin L."/>
            <person name="Mornico D."/>
            <person name="Melkonian R."/>
            <person name="Klonowska A."/>
        </authorList>
    </citation>
    <scope>NUCLEOTIDE SEQUENCE [LARGE SCALE GENOMIC DNA]</scope>
    <source>
        <strain evidence="3 4">STM3625</strain>
    </source>
</reference>
<evidence type="ECO:0000259" key="2">
    <source>
        <dbReference type="Pfam" id="PF02371"/>
    </source>
</evidence>
<feature type="domain" description="Transposase IS116/IS110/IS902 C-terminal" evidence="2">
    <location>
        <begin position="194"/>
        <end position="275"/>
    </location>
</feature>
<name>K0PWR0_9HYPH</name>
<proteinExistence type="predicted"/>
<dbReference type="AlphaFoldDB" id="K0PWR0"/>
<dbReference type="HOGENOM" id="CLU_036902_5_1_5"/>
<feature type="domain" description="Transposase IS110-like N-terminal" evidence="1">
    <location>
        <begin position="9"/>
        <end position="149"/>
    </location>
</feature>
<evidence type="ECO:0000259" key="1">
    <source>
        <dbReference type="Pfam" id="PF01548"/>
    </source>
</evidence>
<gene>
    <name evidence="3" type="ORF">BN77_1362</name>
</gene>
<dbReference type="GO" id="GO:0006313">
    <property type="term" value="P:DNA transposition"/>
    <property type="evidence" value="ECO:0007669"/>
    <property type="project" value="InterPro"/>
</dbReference>